<evidence type="ECO:0000313" key="2">
    <source>
        <dbReference type="Proteomes" id="UP000263326"/>
    </source>
</evidence>
<protein>
    <submittedName>
        <fullName evidence="1">Uncharacterized protein</fullName>
    </submittedName>
</protein>
<keyword evidence="2" id="KW-1185">Reference proteome</keyword>
<reference evidence="1 2" key="1">
    <citation type="journal article" date="2018" name="Front. Microbiol.">
        <title>Jumbo Bacteriophages Are Represented Within an Increasing Diversity of Environmental Viruses Infecting the Emerging Phytopathogen, Dickeya solani.</title>
        <authorList>
            <person name="Day A.W."/>
            <person name="Ahn J."/>
            <person name="Salmond G.P.C."/>
        </authorList>
    </citation>
    <scope>NUCLEOTIDE SEQUENCE [LARGE SCALE GENOMIC DNA]</scope>
</reference>
<gene>
    <name evidence="1" type="ORF">JA29_156</name>
</gene>
<name>A0A384ZXB7_9CAUD</name>
<accession>A0A384ZXB7</accession>
<sequence>MRQDQVLHLFSKNEFPDLNHAVCRALGYSHFDWISKDVDAYLSHVPERHKLTYEIPEEARAQGLNPQEIADVIKAGSYFAEYDDALQDGQQGRLILHDYQIFPSDTSTSGWRVVFSYSFIQFDLPYW</sequence>
<organism evidence="1 2">
    <name type="scientific">Dickeya phage vB_DsoM_JA29</name>
    <dbReference type="NCBI Taxonomy" id="2283031"/>
    <lineage>
        <taxon>Viruses</taxon>
        <taxon>Duplodnaviria</taxon>
        <taxon>Heunggongvirae</taxon>
        <taxon>Uroviricota</taxon>
        <taxon>Caudoviricetes</taxon>
        <taxon>Salmondvirus</taxon>
        <taxon>Salmondvirus JA29</taxon>
    </lineage>
</organism>
<proteinExistence type="predicted"/>
<dbReference type="EMBL" id="MH460461">
    <property type="protein sequence ID" value="AXG66882.1"/>
    <property type="molecule type" value="Genomic_DNA"/>
</dbReference>
<evidence type="ECO:0000313" key="1">
    <source>
        <dbReference type="EMBL" id="AXG66882.1"/>
    </source>
</evidence>
<dbReference type="Proteomes" id="UP000263326">
    <property type="component" value="Segment"/>
</dbReference>